<evidence type="ECO:0000256" key="1">
    <source>
        <dbReference type="SAM" id="MobiDB-lite"/>
    </source>
</evidence>
<reference evidence="3" key="1">
    <citation type="submission" date="2019-06" db="EMBL/GenBank/DDBJ databases">
        <authorList>
            <person name="Broberg M."/>
        </authorList>
    </citation>
    <scope>NUCLEOTIDE SEQUENCE [LARGE SCALE GENOMIC DNA]</scope>
</reference>
<dbReference type="OrthoDB" id="3945550at2759"/>
<dbReference type="InterPro" id="IPR032675">
    <property type="entry name" value="LRR_dom_sf"/>
</dbReference>
<dbReference type="AlphaFoldDB" id="A0A9N9Y3S0"/>
<comment type="caution">
    <text evidence="2">The sequence shown here is derived from an EMBL/GenBank/DDBJ whole genome shotgun (WGS) entry which is preliminary data.</text>
</comment>
<gene>
    <name evidence="2" type="ORF">CBYS24578_00007214</name>
</gene>
<keyword evidence="3" id="KW-1185">Reference proteome</keyword>
<accession>A0A9N9Y3S0</accession>
<evidence type="ECO:0000313" key="3">
    <source>
        <dbReference type="Proteomes" id="UP000754883"/>
    </source>
</evidence>
<dbReference type="Proteomes" id="UP000754883">
    <property type="component" value="Unassembled WGS sequence"/>
</dbReference>
<proteinExistence type="predicted"/>
<organism evidence="2 3">
    <name type="scientific">Clonostachys byssicola</name>
    <dbReference type="NCBI Taxonomy" id="160290"/>
    <lineage>
        <taxon>Eukaryota</taxon>
        <taxon>Fungi</taxon>
        <taxon>Dikarya</taxon>
        <taxon>Ascomycota</taxon>
        <taxon>Pezizomycotina</taxon>
        <taxon>Sordariomycetes</taxon>
        <taxon>Hypocreomycetidae</taxon>
        <taxon>Hypocreales</taxon>
        <taxon>Bionectriaceae</taxon>
        <taxon>Clonostachys</taxon>
    </lineage>
</organism>
<reference evidence="2 3" key="2">
    <citation type="submission" date="2021-10" db="EMBL/GenBank/DDBJ databases">
        <authorList>
            <person name="Piombo E."/>
        </authorList>
    </citation>
    <scope>NUCLEOTIDE SEQUENCE [LARGE SCALE GENOMIC DNA]</scope>
</reference>
<sequence>MPPIKFEDIPDECIGEIIEALMCEPTISNLKSLSLTNRRLRAISVHYLVRGISLRLPCRISAFCRQIDRLTSLLWRYDAFSSVRCLVAGPWYPQDNDETIKFDLADLNPVYGPADKNVFQNGELEVEANQDCVSNILIELLDRLPGLKDFHCPATLPAALLHALEVKHPKCRLHIYYFDNDSAVNMNLVTSPCLYSIRCIYSDASRAGRPKCNLKSRIMAIIAGMAPSLQEVWMLNERVDEPLFPSEEAENAYWERQGVPFAPHHMFREQAFPSRLGQLKRLHLEGHCRYPIRLDQWANATDFTLLESLEIGINVDGPDLDSLQVHGIFPRLKSMSLRLYDMLARDLETKKRQQLINILHNLPPLQSLKLTGYTWPEIPTQAVQVHGQSLQTLVLFPGSSEDDYESGWLRGCYSRQSLSTKHVLNILYQCPLLEDLRIPVERTYANAHDPAIYKKMGALRRLRSATIYMDCFSVPGEGRTIYEAPELFWTDRYNAAVEEMQDFLRVCALDEDLARDILNTITGERATHVLQKLRIRSSANAKEAGDVYGTEMGTIIHNLAKDYTFTKEADGSMAGYAEWSDDADVSSSCWAMEIFRKNWPLNSSSGNSWKDDWKGIPLEVGRPKLGKRKREE</sequence>
<name>A0A9N9Y3S0_9HYPO</name>
<evidence type="ECO:0000313" key="2">
    <source>
        <dbReference type="EMBL" id="CAG9990987.1"/>
    </source>
</evidence>
<dbReference type="Gene3D" id="3.80.10.10">
    <property type="entry name" value="Ribonuclease Inhibitor"/>
    <property type="match status" value="1"/>
</dbReference>
<feature type="region of interest" description="Disordered" evidence="1">
    <location>
        <begin position="608"/>
        <end position="632"/>
    </location>
</feature>
<dbReference type="EMBL" id="CABFNO020001476">
    <property type="protein sequence ID" value="CAG9990987.1"/>
    <property type="molecule type" value="Genomic_DNA"/>
</dbReference>
<protein>
    <submittedName>
        <fullName evidence="2">Uncharacterized protein</fullName>
    </submittedName>
</protein>